<dbReference type="Proteomes" id="UP001139347">
    <property type="component" value="Unassembled WGS sequence"/>
</dbReference>
<keyword evidence="1" id="KW-0805">Transcription regulation</keyword>
<dbReference type="Pfam" id="PF00440">
    <property type="entry name" value="TetR_N"/>
    <property type="match status" value="1"/>
</dbReference>
<keyword evidence="3" id="KW-0804">Transcription</keyword>
<reference evidence="6" key="1">
    <citation type="submission" date="2022-04" db="EMBL/GenBank/DDBJ databases">
        <title>Paenibacillus mangrovi sp. nov., a novel endophytic bacterium isolated from bark of Kandelia candel.</title>
        <authorList>
            <person name="Tuo L."/>
        </authorList>
    </citation>
    <scope>NUCLEOTIDE SEQUENCE</scope>
    <source>
        <strain evidence="6">KQZ6P-2</strain>
    </source>
</reference>
<feature type="DNA-binding region" description="H-T-H motif" evidence="4">
    <location>
        <begin position="36"/>
        <end position="55"/>
    </location>
</feature>
<dbReference type="InterPro" id="IPR001647">
    <property type="entry name" value="HTH_TetR"/>
</dbReference>
<gene>
    <name evidence="6" type="ORF">MUG84_23755</name>
</gene>
<protein>
    <submittedName>
        <fullName evidence="6">TetR/AcrR family transcriptional regulator</fullName>
    </submittedName>
</protein>
<keyword evidence="7" id="KW-1185">Reference proteome</keyword>
<evidence type="ECO:0000256" key="1">
    <source>
        <dbReference type="ARBA" id="ARBA00023015"/>
    </source>
</evidence>
<dbReference type="GO" id="GO:0003677">
    <property type="term" value="F:DNA binding"/>
    <property type="evidence" value="ECO:0007669"/>
    <property type="project" value="UniProtKB-UniRule"/>
</dbReference>
<dbReference type="GO" id="GO:0045892">
    <property type="term" value="P:negative regulation of DNA-templated transcription"/>
    <property type="evidence" value="ECO:0007669"/>
    <property type="project" value="UniProtKB-ARBA"/>
</dbReference>
<evidence type="ECO:0000313" key="6">
    <source>
        <dbReference type="EMBL" id="MCJ8014703.1"/>
    </source>
</evidence>
<evidence type="ECO:0000256" key="3">
    <source>
        <dbReference type="ARBA" id="ARBA00023163"/>
    </source>
</evidence>
<evidence type="ECO:0000259" key="5">
    <source>
        <dbReference type="PROSITE" id="PS50977"/>
    </source>
</evidence>
<dbReference type="SUPFAM" id="SSF46689">
    <property type="entry name" value="Homeodomain-like"/>
    <property type="match status" value="1"/>
</dbReference>
<comment type="caution">
    <text evidence="6">The sequence shown here is derived from an EMBL/GenBank/DDBJ whole genome shotgun (WGS) entry which is preliminary data.</text>
</comment>
<dbReference type="PANTHER" id="PTHR43479:SF11">
    <property type="entry name" value="ACREF_ENVCD OPERON REPRESSOR-RELATED"/>
    <property type="match status" value="1"/>
</dbReference>
<dbReference type="PROSITE" id="PS50977">
    <property type="entry name" value="HTH_TETR_2"/>
    <property type="match status" value="1"/>
</dbReference>
<keyword evidence="2 4" id="KW-0238">DNA-binding</keyword>
<evidence type="ECO:0000313" key="7">
    <source>
        <dbReference type="Proteomes" id="UP001139347"/>
    </source>
</evidence>
<dbReference type="InterPro" id="IPR050624">
    <property type="entry name" value="HTH-type_Tx_Regulator"/>
</dbReference>
<sequence>MPRTPEANDKIRRAASEKILKAAMQLFMKKGYHATSIDDVAKEANISKGLLYNYYEGKEGLLAAMVDLRIEELMTVMNAAISKVSPAAQIQHLIEGAMDNVQQQPDVFRFYLHLFTQPMQDKVLAKYTGKLMAAYDSQFHVQCKMFENLGVPEPRKRSVHLSSTLQGIMLMYSTYPNGYPLEEVKVQVIADYCQ</sequence>
<evidence type="ECO:0000256" key="4">
    <source>
        <dbReference type="PROSITE-ProRule" id="PRU00335"/>
    </source>
</evidence>
<dbReference type="RefSeq" id="WP_244729848.1">
    <property type="nucleotide sequence ID" value="NZ_JALIRP010000014.1"/>
</dbReference>
<dbReference type="PANTHER" id="PTHR43479">
    <property type="entry name" value="ACREF/ENVCD OPERON REPRESSOR-RELATED"/>
    <property type="match status" value="1"/>
</dbReference>
<dbReference type="Gene3D" id="1.10.357.10">
    <property type="entry name" value="Tetracycline Repressor, domain 2"/>
    <property type="match status" value="1"/>
</dbReference>
<proteinExistence type="predicted"/>
<accession>A0A9X2B8N7</accession>
<dbReference type="EMBL" id="JALIRP010000014">
    <property type="protein sequence ID" value="MCJ8014703.1"/>
    <property type="molecule type" value="Genomic_DNA"/>
</dbReference>
<organism evidence="6 7">
    <name type="scientific">Paenibacillus mangrovi</name>
    <dbReference type="NCBI Taxonomy" id="2931978"/>
    <lineage>
        <taxon>Bacteria</taxon>
        <taxon>Bacillati</taxon>
        <taxon>Bacillota</taxon>
        <taxon>Bacilli</taxon>
        <taxon>Bacillales</taxon>
        <taxon>Paenibacillaceae</taxon>
        <taxon>Paenibacillus</taxon>
    </lineage>
</organism>
<dbReference type="FunFam" id="1.10.10.60:FF:000141">
    <property type="entry name" value="TetR family transcriptional regulator"/>
    <property type="match status" value="1"/>
</dbReference>
<feature type="domain" description="HTH tetR-type" evidence="5">
    <location>
        <begin position="13"/>
        <end position="73"/>
    </location>
</feature>
<evidence type="ECO:0000256" key="2">
    <source>
        <dbReference type="ARBA" id="ARBA00023125"/>
    </source>
</evidence>
<dbReference type="AlphaFoldDB" id="A0A9X2B8N7"/>
<dbReference type="InterPro" id="IPR009057">
    <property type="entry name" value="Homeodomain-like_sf"/>
</dbReference>
<name>A0A9X2B8N7_9BACL</name>
<dbReference type="PRINTS" id="PR00455">
    <property type="entry name" value="HTHTETR"/>
</dbReference>